<accession>A0A5C3NLV4</accession>
<keyword evidence="2" id="KW-1185">Reference proteome</keyword>
<reference evidence="1 2" key="1">
    <citation type="journal article" date="2019" name="Nat. Ecol. Evol.">
        <title>Megaphylogeny resolves global patterns of mushroom evolution.</title>
        <authorList>
            <person name="Varga T."/>
            <person name="Krizsan K."/>
            <person name="Foldi C."/>
            <person name="Dima B."/>
            <person name="Sanchez-Garcia M."/>
            <person name="Sanchez-Ramirez S."/>
            <person name="Szollosi G.J."/>
            <person name="Szarkandi J.G."/>
            <person name="Papp V."/>
            <person name="Albert L."/>
            <person name="Andreopoulos W."/>
            <person name="Angelini C."/>
            <person name="Antonin V."/>
            <person name="Barry K.W."/>
            <person name="Bougher N.L."/>
            <person name="Buchanan P."/>
            <person name="Buyck B."/>
            <person name="Bense V."/>
            <person name="Catcheside P."/>
            <person name="Chovatia M."/>
            <person name="Cooper J."/>
            <person name="Damon W."/>
            <person name="Desjardin D."/>
            <person name="Finy P."/>
            <person name="Geml J."/>
            <person name="Haridas S."/>
            <person name="Hughes K."/>
            <person name="Justo A."/>
            <person name="Karasinski D."/>
            <person name="Kautmanova I."/>
            <person name="Kiss B."/>
            <person name="Kocsube S."/>
            <person name="Kotiranta H."/>
            <person name="LaButti K.M."/>
            <person name="Lechner B.E."/>
            <person name="Liimatainen K."/>
            <person name="Lipzen A."/>
            <person name="Lukacs Z."/>
            <person name="Mihaltcheva S."/>
            <person name="Morgado L.N."/>
            <person name="Niskanen T."/>
            <person name="Noordeloos M.E."/>
            <person name="Ohm R.A."/>
            <person name="Ortiz-Santana B."/>
            <person name="Ovrebo C."/>
            <person name="Racz N."/>
            <person name="Riley R."/>
            <person name="Savchenko A."/>
            <person name="Shiryaev A."/>
            <person name="Soop K."/>
            <person name="Spirin V."/>
            <person name="Szebenyi C."/>
            <person name="Tomsovsky M."/>
            <person name="Tulloss R.E."/>
            <person name="Uehling J."/>
            <person name="Grigoriev I.V."/>
            <person name="Vagvolgyi C."/>
            <person name="Papp T."/>
            <person name="Martin F.M."/>
            <person name="Miettinen O."/>
            <person name="Hibbett D.S."/>
            <person name="Nagy L.G."/>
        </authorList>
    </citation>
    <scope>NUCLEOTIDE SEQUENCE [LARGE SCALE GENOMIC DNA]</scope>
    <source>
        <strain evidence="1 2">HHB13444</strain>
    </source>
</reference>
<sequence>MRSRSKAQTGSGYKNNILVRLIVSTFTDLGLGTQNTDVKSREFHAGDGWLSVGTEDVVLALGMGGKTFKTTRSHVELAYKVYQWMQDNRRQWDGSDQDSEDQRLFDKLEAYCRRGILPPITSVQAATLTRAERDALLCGARETYREASAFVDAKEAAGVRVRLQAIPAIYEPEE</sequence>
<evidence type="ECO:0000313" key="2">
    <source>
        <dbReference type="Proteomes" id="UP000308197"/>
    </source>
</evidence>
<dbReference type="Proteomes" id="UP000308197">
    <property type="component" value="Unassembled WGS sequence"/>
</dbReference>
<gene>
    <name evidence="1" type="ORF">K466DRAFT_607913</name>
</gene>
<organism evidence="1 2">
    <name type="scientific">Polyporus arcularius HHB13444</name>
    <dbReference type="NCBI Taxonomy" id="1314778"/>
    <lineage>
        <taxon>Eukaryota</taxon>
        <taxon>Fungi</taxon>
        <taxon>Dikarya</taxon>
        <taxon>Basidiomycota</taxon>
        <taxon>Agaricomycotina</taxon>
        <taxon>Agaricomycetes</taxon>
        <taxon>Polyporales</taxon>
        <taxon>Polyporaceae</taxon>
        <taxon>Polyporus</taxon>
    </lineage>
</organism>
<protein>
    <submittedName>
        <fullName evidence="1">Uncharacterized protein</fullName>
    </submittedName>
</protein>
<proteinExistence type="predicted"/>
<dbReference type="AlphaFoldDB" id="A0A5C3NLV4"/>
<evidence type="ECO:0000313" key="1">
    <source>
        <dbReference type="EMBL" id="TFK77639.1"/>
    </source>
</evidence>
<dbReference type="EMBL" id="ML213368">
    <property type="protein sequence ID" value="TFK77639.1"/>
    <property type="molecule type" value="Genomic_DNA"/>
</dbReference>
<dbReference type="InParanoid" id="A0A5C3NLV4"/>
<name>A0A5C3NLV4_9APHY</name>